<feature type="region of interest" description="Disordered" evidence="1">
    <location>
        <begin position="133"/>
        <end position="162"/>
    </location>
</feature>
<reference evidence="2" key="1">
    <citation type="journal article" date="2020" name="Stud. Mycol.">
        <title>101 Dothideomycetes genomes: a test case for predicting lifestyles and emergence of pathogens.</title>
        <authorList>
            <person name="Haridas S."/>
            <person name="Albert R."/>
            <person name="Binder M."/>
            <person name="Bloem J."/>
            <person name="Labutti K."/>
            <person name="Salamov A."/>
            <person name="Andreopoulos B."/>
            <person name="Baker S."/>
            <person name="Barry K."/>
            <person name="Bills G."/>
            <person name="Bluhm B."/>
            <person name="Cannon C."/>
            <person name="Castanera R."/>
            <person name="Culley D."/>
            <person name="Daum C."/>
            <person name="Ezra D."/>
            <person name="Gonzalez J."/>
            <person name="Henrissat B."/>
            <person name="Kuo A."/>
            <person name="Liang C."/>
            <person name="Lipzen A."/>
            <person name="Lutzoni F."/>
            <person name="Magnuson J."/>
            <person name="Mondo S."/>
            <person name="Nolan M."/>
            <person name="Ohm R."/>
            <person name="Pangilinan J."/>
            <person name="Park H.-J."/>
            <person name="Ramirez L."/>
            <person name="Alfaro M."/>
            <person name="Sun H."/>
            <person name="Tritt A."/>
            <person name="Yoshinaga Y."/>
            <person name="Zwiers L.-H."/>
            <person name="Turgeon B."/>
            <person name="Goodwin S."/>
            <person name="Spatafora J."/>
            <person name="Crous P."/>
            <person name="Grigoriev I."/>
        </authorList>
    </citation>
    <scope>NUCLEOTIDE SEQUENCE</scope>
    <source>
        <strain evidence="2">CBS 675.92</strain>
    </source>
</reference>
<accession>A0A6A5TBY0</accession>
<name>A0A6A5TBY0_9PLEO</name>
<dbReference type="OrthoDB" id="21678at2759"/>
<gene>
    <name evidence="2" type="ORF">CC80DRAFT_252726</name>
</gene>
<dbReference type="EMBL" id="ML977032">
    <property type="protein sequence ID" value="KAF1949770.1"/>
    <property type="molecule type" value="Genomic_DNA"/>
</dbReference>
<dbReference type="Proteomes" id="UP000800035">
    <property type="component" value="Unassembled WGS sequence"/>
</dbReference>
<protein>
    <submittedName>
        <fullName evidence="2">Uncharacterized protein</fullName>
    </submittedName>
</protein>
<evidence type="ECO:0000313" key="2">
    <source>
        <dbReference type="EMBL" id="KAF1949770.1"/>
    </source>
</evidence>
<proteinExistence type="predicted"/>
<sequence length="162" mass="18035">MNRNIREAVEVFQDSKIQYIDINTAFDKHRFCEPGSTKGDQFNWNNNVWIWSSPGIWWITIKKGNDEKMYDMLAENAEMPPWDEVEKMLDHPDGEANQVGDIISRTYRDPGDPSHSMMWGGSLKDFEAVGSSGSGSGGGCGIVARTLHPTKSGHEASVSNSP</sequence>
<organism evidence="2 3">
    <name type="scientific">Byssothecium circinans</name>
    <dbReference type="NCBI Taxonomy" id="147558"/>
    <lineage>
        <taxon>Eukaryota</taxon>
        <taxon>Fungi</taxon>
        <taxon>Dikarya</taxon>
        <taxon>Ascomycota</taxon>
        <taxon>Pezizomycotina</taxon>
        <taxon>Dothideomycetes</taxon>
        <taxon>Pleosporomycetidae</taxon>
        <taxon>Pleosporales</taxon>
        <taxon>Massarineae</taxon>
        <taxon>Massarinaceae</taxon>
        <taxon>Byssothecium</taxon>
    </lineage>
</organism>
<dbReference type="AlphaFoldDB" id="A0A6A5TBY0"/>
<evidence type="ECO:0000313" key="3">
    <source>
        <dbReference type="Proteomes" id="UP000800035"/>
    </source>
</evidence>
<evidence type="ECO:0000256" key="1">
    <source>
        <dbReference type="SAM" id="MobiDB-lite"/>
    </source>
</evidence>
<keyword evidence="3" id="KW-1185">Reference proteome</keyword>